<gene>
    <name evidence="1" type="ORF">DAT39_004256</name>
</gene>
<keyword evidence="2" id="KW-1185">Reference proteome</keyword>
<evidence type="ECO:0000313" key="2">
    <source>
        <dbReference type="Proteomes" id="UP000727407"/>
    </source>
</evidence>
<protein>
    <submittedName>
        <fullName evidence="1">Uncharacterized protein</fullName>
    </submittedName>
</protein>
<sequence length="78" mass="8419">MPTKSTDTSCRRALCRRTRSALDLSVTGRAECRGSHFKLALILTPLISGDSFCSSLMTVCTEEIHPAGSMACVINLTQ</sequence>
<evidence type="ECO:0000313" key="1">
    <source>
        <dbReference type="EMBL" id="KAF5905928.1"/>
    </source>
</evidence>
<accession>A0A8J4XEE9</accession>
<name>A0A8J4XEE9_CLAMG</name>
<proteinExistence type="predicted"/>
<organism evidence="1 2">
    <name type="scientific">Clarias magur</name>
    <name type="common">Asian catfish</name>
    <name type="synonym">Macropteronotus magur</name>
    <dbReference type="NCBI Taxonomy" id="1594786"/>
    <lineage>
        <taxon>Eukaryota</taxon>
        <taxon>Metazoa</taxon>
        <taxon>Chordata</taxon>
        <taxon>Craniata</taxon>
        <taxon>Vertebrata</taxon>
        <taxon>Euteleostomi</taxon>
        <taxon>Actinopterygii</taxon>
        <taxon>Neopterygii</taxon>
        <taxon>Teleostei</taxon>
        <taxon>Ostariophysi</taxon>
        <taxon>Siluriformes</taxon>
        <taxon>Clariidae</taxon>
        <taxon>Clarias</taxon>
    </lineage>
</organism>
<reference evidence="1" key="1">
    <citation type="submission" date="2020-07" db="EMBL/GenBank/DDBJ databases">
        <title>Clarias magur genome sequencing, assembly and annotation.</title>
        <authorList>
            <person name="Kushwaha B."/>
            <person name="Kumar R."/>
            <person name="Das P."/>
            <person name="Joshi C.G."/>
            <person name="Kumar D."/>
            <person name="Nagpure N.S."/>
            <person name="Pandey M."/>
            <person name="Agarwal S."/>
            <person name="Srivastava S."/>
            <person name="Singh M."/>
            <person name="Sahoo L."/>
            <person name="Jayasankar P."/>
            <person name="Meher P.K."/>
            <person name="Koringa P.G."/>
            <person name="Iquebal M.A."/>
            <person name="Das S.P."/>
            <person name="Bit A."/>
            <person name="Patnaik S."/>
            <person name="Patel N."/>
            <person name="Shah T.M."/>
            <person name="Hinsu A."/>
            <person name="Jena J.K."/>
        </authorList>
    </citation>
    <scope>NUCLEOTIDE SEQUENCE</scope>
    <source>
        <strain evidence="1">CIFAMagur01</strain>
        <tissue evidence="1">Testis</tissue>
    </source>
</reference>
<comment type="caution">
    <text evidence="1">The sequence shown here is derived from an EMBL/GenBank/DDBJ whole genome shotgun (WGS) entry which is preliminary data.</text>
</comment>
<dbReference type="Proteomes" id="UP000727407">
    <property type="component" value="Unassembled WGS sequence"/>
</dbReference>
<dbReference type="EMBL" id="QNUK01000038">
    <property type="protein sequence ID" value="KAF5905928.1"/>
    <property type="molecule type" value="Genomic_DNA"/>
</dbReference>
<dbReference type="AlphaFoldDB" id="A0A8J4XEE9"/>